<protein>
    <recommendedName>
        <fullName evidence="2">Calmodulin-lysine N-methyltransferase</fullName>
    </recommendedName>
</protein>
<dbReference type="InterPro" id="IPR029063">
    <property type="entry name" value="SAM-dependent_MTases_sf"/>
</dbReference>
<sequence length="384" mass="41078">MADARLGDEADLYEAMVANERVEGWMDVLQDYVGRPGDASAACRAKRAAQELAEAASQSTAYEEEAIACGAPSTLEAALRASLSRGAEEKLLSALSTSLASLCGEGAAQVRVRSVRFSSACPTVLVREGALGDGLGARLWGSSFFLCRVFAATDPRVMAHETVLELGTGVGLLGCVASLCGASHVVMSDGERGALHVARATMALHQAKHRDGCDDERAVASVCAAATLPWEVAEGALCVRRLDWRDDRRRMEAGEATHVDADVDVPTLSPDATFTWVVGSELLYDVSCAEACAASCARRLAPGGRAHLVGAVRDRAYLDGFLEQARRWKLRTCVRALDPEEIAADADGRTLGLRRASEYEGGYVEILMDRRDAPHDWHVAIPFE</sequence>
<dbReference type="Gene3D" id="3.40.50.150">
    <property type="entry name" value="Vaccinia Virus protein VP39"/>
    <property type="match status" value="1"/>
</dbReference>
<proteinExistence type="predicted"/>
<dbReference type="InterPro" id="IPR019410">
    <property type="entry name" value="Methyltransf_16"/>
</dbReference>
<dbReference type="PANTHER" id="PTHR14614">
    <property type="entry name" value="HEPATOCELLULAR CARCINOMA-ASSOCIATED ANTIGEN"/>
    <property type="match status" value="1"/>
</dbReference>
<dbReference type="AlphaFoldDB" id="A0A7S3XCD8"/>
<organism evidence="1">
    <name type="scientific">Picocystis salinarum</name>
    <dbReference type="NCBI Taxonomy" id="88271"/>
    <lineage>
        <taxon>Eukaryota</taxon>
        <taxon>Viridiplantae</taxon>
        <taxon>Chlorophyta</taxon>
        <taxon>Picocystophyceae</taxon>
        <taxon>Picocystales</taxon>
        <taxon>Picocystaceae</taxon>
        <taxon>Picocystis</taxon>
    </lineage>
</organism>
<dbReference type="SUPFAM" id="SSF53335">
    <property type="entry name" value="S-adenosyl-L-methionine-dependent methyltransferases"/>
    <property type="match status" value="1"/>
</dbReference>
<evidence type="ECO:0008006" key="2">
    <source>
        <dbReference type="Google" id="ProtNLM"/>
    </source>
</evidence>
<reference evidence="1" key="1">
    <citation type="submission" date="2021-01" db="EMBL/GenBank/DDBJ databases">
        <authorList>
            <person name="Corre E."/>
            <person name="Pelletier E."/>
            <person name="Niang G."/>
            <person name="Scheremetjew M."/>
            <person name="Finn R."/>
            <person name="Kale V."/>
            <person name="Holt S."/>
            <person name="Cochrane G."/>
            <person name="Meng A."/>
            <person name="Brown T."/>
            <person name="Cohen L."/>
        </authorList>
    </citation>
    <scope>NUCLEOTIDE SEQUENCE</scope>
    <source>
        <strain evidence="1">CCMP1897</strain>
    </source>
</reference>
<dbReference type="EMBL" id="HBIS01004190">
    <property type="protein sequence ID" value="CAE0609984.1"/>
    <property type="molecule type" value="Transcribed_RNA"/>
</dbReference>
<name>A0A7S3XCD8_9CHLO</name>
<accession>A0A7S3XCD8</accession>
<dbReference type="PANTHER" id="PTHR14614:SF157">
    <property type="entry name" value="METHYLTRANSFERASE TYPE 12 DOMAIN-CONTAINING PROTEIN"/>
    <property type="match status" value="1"/>
</dbReference>
<evidence type="ECO:0000313" key="1">
    <source>
        <dbReference type="EMBL" id="CAE0609984.1"/>
    </source>
</evidence>
<gene>
    <name evidence="1" type="ORF">PSAL00342_LOCUS3803</name>
</gene>
<dbReference type="Pfam" id="PF10294">
    <property type="entry name" value="Methyltransf_16"/>
    <property type="match status" value="1"/>
</dbReference>